<evidence type="ECO:0000313" key="2">
    <source>
        <dbReference type="EMBL" id="GAB10314.1"/>
    </source>
</evidence>
<dbReference type="Proteomes" id="UP000035088">
    <property type="component" value="Unassembled WGS sequence"/>
</dbReference>
<protein>
    <recommendedName>
        <fullName evidence="1">SnoaL-like domain-containing protein</fullName>
    </recommendedName>
</protein>
<dbReference type="RefSeq" id="WP_007322389.1">
    <property type="nucleotide sequence ID" value="NZ_BAEE01000056.1"/>
</dbReference>
<organism evidence="2 3">
    <name type="scientific">Gordonia araii NBRC 100433</name>
    <dbReference type="NCBI Taxonomy" id="1073574"/>
    <lineage>
        <taxon>Bacteria</taxon>
        <taxon>Bacillati</taxon>
        <taxon>Actinomycetota</taxon>
        <taxon>Actinomycetes</taxon>
        <taxon>Mycobacteriales</taxon>
        <taxon>Gordoniaceae</taxon>
        <taxon>Gordonia</taxon>
    </lineage>
</organism>
<dbReference type="InterPro" id="IPR037401">
    <property type="entry name" value="SnoaL-like"/>
</dbReference>
<sequence length="174" mass="19742">MADVEQSPRFTADELNDAFAQFQATVAEVAETRDWDKWADQFTVDADYIEHAMGTMKGREAIRKWINKTMHAFPGSHMTGYPSLWHVVDPSTSRVICEVDNPMRDPGDGTHITATNITILTYAGDGLWSCEEDVYNPMLFGQAAMRWCRKAAELGTIDEPARQWMDTIGKMFDR</sequence>
<dbReference type="EMBL" id="BAEE01000056">
    <property type="protein sequence ID" value="GAB10314.1"/>
    <property type="molecule type" value="Genomic_DNA"/>
</dbReference>
<name>G7H389_9ACTN</name>
<proteinExistence type="predicted"/>
<accession>G7H389</accession>
<dbReference type="SUPFAM" id="SSF54427">
    <property type="entry name" value="NTF2-like"/>
    <property type="match status" value="1"/>
</dbReference>
<evidence type="ECO:0000313" key="3">
    <source>
        <dbReference type="Proteomes" id="UP000035088"/>
    </source>
</evidence>
<feature type="domain" description="SnoaL-like" evidence="1">
    <location>
        <begin position="18"/>
        <end position="112"/>
    </location>
</feature>
<dbReference type="Gene3D" id="3.10.450.50">
    <property type="match status" value="1"/>
</dbReference>
<comment type="caution">
    <text evidence="2">The sequence shown here is derived from an EMBL/GenBank/DDBJ whole genome shotgun (WGS) entry which is preliminary data.</text>
</comment>
<evidence type="ECO:0000259" key="1">
    <source>
        <dbReference type="Pfam" id="PF13577"/>
    </source>
</evidence>
<dbReference type="STRING" id="1073574.GOARA_056_00610"/>
<reference evidence="2 3" key="1">
    <citation type="submission" date="2011-11" db="EMBL/GenBank/DDBJ databases">
        <title>Whole genome shotgun sequence of Gordonia araii NBRC 100433.</title>
        <authorList>
            <person name="Yoshida Y."/>
            <person name="Hosoyama A."/>
            <person name="Tsuchikane K."/>
            <person name="Katsumata H."/>
            <person name="Yamazaki S."/>
            <person name="Fujita N."/>
        </authorList>
    </citation>
    <scope>NUCLEOTIDE SEQUENCE [LARGE SCALE GENOMIC DNA]</scope>
    <source>
        <strain evidence="2 3">NBRC 100433</strain>
    </source>
</reference>
<keyword evidence="3" id="KW-1185">Reference proteome</keyword>
<dbReference type="OrthoDB" id="4713913at2"/>
<dbReference type="AlphaFoldDB" id="G7H389"/>
<dbReference type="Pfam" id="PF13577">
    <property type="entry name" value="SnoaL_4"/>
    <property type="match status" value="1"/>
</dbReference>
<dbReference type="InterPro" id="IPR032710">
    <property type="entry name" value="NTF2-like_dom_sf"/>
</dbReference>
<gene>
    <name evidence="2" type="ORF">GOARA_056_00610</name>
</gene>